<proteinExistence type="predicted"/>
<organism evidence="1 2">
    <name type="scientific">Acinetobacter proteolyticus</name>
    <dbReference type="NCBI Taxonomy" id="1776741"/>
    <lineage>
        <taxon>Bacteria</taxon>
        <taxon>Pseudomonadati</taxon>
        <taxon>Pseudomonadota</taxon>
        <taxon>Gammaproteobacteria</taxon>
        <taxon>Moraxellales</taxon>
        <taxon>Moraxellaceae</taxon>
        <taxon>Acinetobacter</taxon>
    </lineage>
</organism>
<name>A0ABP2TNI4_9GAMM</name>
<reference evidence="1 2" key="1">
    <citation type="submission" date="2013-02" db="EMBL/GenBank/DDBJ databases">
        <title>The Genome Sequence of Acinetobacter sp. NIPH 809.</title>
        <authorList>
            <consortium name="The Broad Institute Genome Sequencing Platform"/>
            <consortium name="The Broad Institute Genome Sequencing Center for Infectious Disease"/>
            <person name="Cerqueira G."/>
            <person name="Feldgarden M."/>
            <person name="Courvalin P."/>
            <person name="Perichon B."/>
            <person name="Grillot-Courvalin C."/>
            <person name="Clermont D."/>
            <person name="Rocha E."/>
            <person name="Yoon E.-J."/>
            <person name="Nemec A."/>
            <person name="Walker B."/>
            <person name="Young S.K."/>
            <person name="Zeng Q."/>
            <person name="Gargeya S."/>
            <person name="Fitzgerald M."/>
            <person name="Haas B."/>
            <person name="Abouelleil A."/>
            <person name="Alvarado L."/>
            <person name="Arachchi H.M."/>
            <person name="Berlin A.M."/>
            <person name="Chapman S.B."/>
            <person name="Dewar J."/>
            <person name="Goldberg J."/>
            <person name="Griggs A."/>
            <person name="Gujja S."/>
            <person name="Hansen M."/>
            <person name="Howarth C."/>
            <person name="Imamovic A."/>
            <person name="Larimer J."/>
            <person name="McCowan C."/>
            <person name="Murphy C."/>
            <person name="Neiman D."/>
            <person name="Pearson M."/>
            <person name="Priest M."/>
            <person name="Roberts A."/>
            <person name="Saif S."/>
            <person name="Shea T."/>
            <person name="Sisk P."/>
            <person name="Sykes S."/>
            <person name="Wortman J."/>
            <person name="Nusbaum C."/>
            <person name="Birren B."/>
        </authorList>
    </citation>
    <scope>NUCLEOTIDE SEQUENCE [LARGE SCALE GENOMIC DNA]</scope>
    <source>
        <strain evidence="1 2">NIPH 809</strain>
    </source>
</reference>
<gene>
    <name evidence="1" type="ORF">F993_01252</name>
</gene>
<dbReference type="Proteomes" id="UP000013034">
    <property type="component" value="Unassembled WGS sequence"/>
</dbReference>
<comment type="caution">
    <text evidence="1">The sequence shown here is derived from an EMBL/GenBank/DDBJ whole genome shotgun (WGS) entry which is preliminary data.</text>
</comment>
<dbReference type="EMBL" id="APOI01000014">
    <property type="protein sequence ID" value="ENU23936.1"/>
    <property type="molecule type" value="Genomic_DNA"/>
</dbReference>
<sequence length="61" mass="7090">MINFQLLIAFVDLKILNITNVYKNIACKGYFSSLKHQKNQHQAILLDPVGQDQYPTLFSHR</sequence>
<keyword evidence="2" id="KW-1185">Reference proteome</keyword>
<evidence type="ECO:0000313" key="2">
    <source>
        <dbReference type="Proteomes" id="UP000013034"/>
    </source>
</evidence>
<evidence type="ECO:0000313" key="1">
    <source>
        <dbReference type="EMBL" id="ENU23936.1"/>
    </source>
</evidence>
<accession>A0ABP2TNI4</accession>
<protein>
    <submittedName>
        <fullName evidence="1">Uncharacterized protein</fullName>
    </submittedName>
</protein>